<feature type="region of interest" description="Disordered" evidence="1">
    <location>
        <begin position="81"/>
        <end position="121"/>
    </location>
</feature>
<comment type="caution">
    <text evidence="3">The sequence shown here is derived from an EMBL/GenBank/DDBJ whole genome shotgun (WGS) entry which is preliminary data.</text>
</comment>
<name>A0ABQ2FRA8_9DEIO</name>
<keyword evidence="2" id="KW-0472">Membrane</keyword>
<keyword evidence="2" id="KW-0812">Transmembrane</keyword>
<organism evidence="3 4">
    <name type="scientific">Deinococcus radiotolerans</name>
    <dbReference type="NCBI Taxonomy" id="1309407"/>
    <lineage>
        <taxon>Bacteria</taxon>
        <taxon>Thermotogati</taxon>
        <taxon>Deinococcota</taxon>
        <taxon>Deinococci</taxon>
        <taxon>Deinococcales</taxon>
        <taxon>Deinococcaceae</taxon>
        <taxon>Deinococcus</taxon>
    </lineage>
</organism>
<feature type="transmembrane region" description="Helical" evidence="2">
    <location>
        <begin position="47"/>
        <end position="65"/>
    </location>
</feature>
<proteinExistence type="predicted"/>
<gene>
    <name evidence="3" type="ORF">GCM10010844_42200</name>
</gene>
<keyword evidence="4" id="KW-1185">Reference proteome</keyword>
<evidence type="ECO:0000256" key="2">
    <source>
        <dbReference type="SAM" id="Phobius"/>
    </source>
</evidence>
<reference evidence="4" key="1">
    <citation type="journal article" date="2019" name="Int. J. Syst. Evol. Microbiol.">
        <title>The Global Catalogue of Microorganisms (GCM) 10K type strain sequencing project: providing services to taxonomists for standard genome sequencing and annotation.</title>
        <authorList>
            <consortium name="The Broad Institute Genomics Platform"/>
            <consortium name="The Broad Institute Genome Sequencing Center for Infectious Disease"/>
            <person name="Wu L."/>
            <person name="Ma J."/>
        </authorList>
    </citation>
    <scope>NUCLEOTIDE SEQUENCE [LARGE SCALE GENOMIC DNA]</scope>
    <source>
        <strain evidence="4">JCM 19173</strain>
    </source>
</reference>
<keyword evidence="2" id="KW-1133">Transmembrane helix</keyword>
<sequence>MWAWCVTGSAVLLSLGVPALGGACWALARRQPWPVAPTGWPAAPVDLLLILLLVALFFGLSVWAWQVAGYAFTVALYGSGTDGPPPSPEAGPDVQPGRSGRSQNPAPGREDQGRSTSPPFR</sequence>
<evidence type="ECO:0000256" key="1">
    <source>
        <dbReference type="SAM" id="MobiDB-lite"/>
    </source>
</evidence>
<evidence type="ECO:0000313" key="3">
    <source>
        <dbReference type="EMBL" id="GGL18847.1"/>
    </source>
</evidence>
<evidence type="ECO:0000313" key="4">
    <source>
        <dbReference type="Proteomes" id="UP000604341"/>
    </source>
</evidence>
<accession>A0ABQ2FRA8</accession>
<protein>
    <submittedName>
        <fullName evidence="3">Uncharacterized protein</fullName>
    </submittedName>
</protein>
<dbReference type="Proteomes" id="UP000604341">
    <property type="component" value="Unassembled WGS sequence"/>
</dbReference>
<dbReference type="EMBL" id="BMPE01000029">
    <property type="protein sequence ID" value="GGL18847.1"/>
    <property type="molecule type" value="Genomic_DNA"/>
</dbReference>